<sequence length="140" mass="15655">MGSRNESTHFKPIPANASTYIYNSTDENTSNIIPNADIQVEEKEQTDTFNSSASLSSASEIEMGSNSSLSNNSKFEMGYYNEAFHFTATPTDVSLENSSQENLNEAVVDSFRKKNVFKKMKSFLKKVVTNKSNGFSYKIF</sequence>
<dbReference type="AlphaFoldDB" id="A0A8X6GJX8"/>
<evidence type="ECO:0000256" key="1">
    <source>
        <dbReference type="SAM" id="MobiDB-lite"/>
    </source>
</evidence>
<reference evidence="2" key="1">
    <citation type="submission" date="2020-07" db="EMBL/GenBank/DDBJ databases">
        <title>Multicomponent nature underlies the extraordinary mechanical properties of spider dragline silk.</title>
        <authorList>
            <person name="Kono N."/>
            <person name="Nakamura H."/>
            <person name="Mori M."/>
            <person name="Yoshida Y."/>
            <person name="Ohtoshi R."/>
            <person name="Malay A.D."/>
            <person name="Moran D.A.P."/>
            <person name="Tomita M."/>
            <person name="Numata K."/>
            <person name="Arakawa K."/>
        </authorList>
    </citation>
    <scope>NUCLEOTIDE SEQUENCE</scope>
</reference>
<organism evidence="2 3">
    <name type="scientific">Trichonephila clavata</name>
    <name type="common">Joro spider</name>
    <name type="synonym">Nephila clavata</name>
    <dbReference type="NCBI Taxonomy" id="2740835"/>
    <lineage>
        <taxon>Eukaryota</taxon>
        <taxon>Metazoa</taxon>
        <taxon>Ecdysozoa</taxon>
        <taxon>Arthropoda</taxon>
        <taxon>Chelicerata</taxon>
        <taxon>Arachnida</taxon>
        <taxon>Araneae</taxon>
        <taxon>Araneomorphae</taxon>
        <taxon>Entelegynae</taxon>
        <taxon>Araneoidea</taxon>
        <taxon>Nephilidae</taxon>
        <taxon>Trichonephila</taxon>
    </lineage>
</organism>
<evidence type="ECO:0000313" key="2">
    <source>
        <dbReference type="EMBL" id="GFR05653.1"/>
    </source>
</evidence>
<evidence type="ECO:0000313" key="3">
    <source>
        <dbReference type="Proteomes" id="UP000887116"/>
    </source>
</evidence>
<name>A0A8X6GJX8_TRICU</name>
<dbReference type="EMBL" id="BMAO01015997">
    <property type="protein sequence ID" value="GFR05653.1"/>
    <property type="molecule type" value="Genomic_DNA"/>
</dbReference>
<dbReference type="Proteomes" id="UP000887116">
    <property type="component" value="Unassembled WGS sequence"/>
</dbReference>
<comment type="caution">
    <text evidence="2">The sequence shown here is derived from an EMBL/GenBank/DDBJ whole genome shotgun (WGS) entry which is preliminary data.</text>
</comment>
<proteinExistence type="predicted"/>
<dbReference type="OrthoDB" id="10431585at2759"/>
<keyword evidence="3" id="KW-1185">Reference proteome</keyword>
<gene>
    <name evidence="2" type="ORF">TNCT_503731</name>
</gene>
<protein>
    <submittedName>
        <fullName evidence="2">Uncharacterized protein</fullName>
    </submittedName>
</protein>
<accession>A0A8X6GJX8</accession>
<feature type="region of interest" description="Disordered" evidence="1">
    <location>
        <begin position="43"/>
        <end position="68"/>
    </location>
</feature>